<organism evidence="2 3">
    <name type="scientific">Triparma retinervis</name>
    <dbReference type="NCBI Taxonomy" id="2557542"/>
    <lineage>
        <taxon>Eukaryota</taxon>
        <taxon>Sar</taxon>
        <taxon>Stramenopiles</taxon>
        <taxon>Ochrophyta</taxon>
        <taxon>Bolidophyceae</taxon>
        <taxon>Parmales</taxon>
        <taxon>Triparmaceae</taxon>
        <taxon>Triparma</taxon>
    </lineage>
</organism>
<proteinExistence type="predicted"/>
<dbReference type="OrthoDB" id="198395at2759"/>
<dbReference type="GO" id="GO:0000967">
    <property type="term" value="P:rRNA 5'-end processing"/>
    <property type="evidence" value="ECO:0007669"/>
    <property type="project" value="TreeGrafter"/>
</dbReference>
<dbReference type="PANTHER" id="PTHR33317:SF4">
    <property type="entry name" value="POLYNUCLEOTIDYL TRANSFERASE, RIBONUCLEASE H-LIKE SUPERFAMILY PROTEIN"/>
    <property type="match status" value="1"/>
</dbReference>
<feature type="compositionally biased region" description="Basic and acidic residues" evidence="1">
    <location>
        <begin position="229"/>
        <end position="285"/>
    </location>
</feature>
<dbReference type="AlphaFoldDB" id="A0A9W7A032"/>
<dbReference type="PANTHER" id="PTHR33317">
    <property type="entry name" value="POLYNUCLEOTIDYL TRANSFERASE, RIBONUCLEASE H-LIKE SUPERFAMILY PROTEIN"/>
    <property type="match status" value="1"/>
</dbReference>
<dbReference type="EMBL" id="BRXZ01000999">
    <property type="protein sequence ID" value="GMH59619.1"/>
    <property type="molecule type" value="Genomic_DNA"/>
</dbReference>
<accession>A0A9W7A032</accession>
<dbReference type="InterPro" id="IPR005227">
    <property type="entry name" value="YqgF"/>
</dbReference>
<dbReference type="InterPro" id="IPR012337">
    <property type="entry name" value="RNaseH-like_sf"/>
</dbReference>
<dbReference type="Pfam" id="PF03652">
    <property type="entry name" value="RuvX"/>
    <property type="match status" value="1"/>
</dbReference>
<sequence length="299" mass="33336">MATSEGKSGLFCSAAVDLPILCIDHGLLRSGIAHTKTGFAFDDLSIVLHNSTSTYEDIIKGRDVKDAVDDIIGDVLAEFKVEGEEVEEPLVPESALTAQILHYARLLRVRGIVVGLPLFKDGNESKQSRIVRSFCRNELAVSLCREFGGSWDEEGGHFVPWVRLFMFDERYSSSSAAAIMSGGKGAVTRDLDAVSACVILSHFCKVGGEGAEEVLLEDYKLSTRLLKEHEDRNSERAREEEDKVRMNTMKESRSDMIKRVKEEEEDKGGGEGRALSKKERENIRKEGKRKRAVKKRKIL</sequence>
<protein>
    <submittedName>
        <fullName evidence="2">Uncharacterized protein</fullName>
    </submittedName>
</protein>
<dbReference type="Proteomes" id="UP001165082">
    <property type="component" value="Unassembled WGS sequence"/>
</dbReference>
<reference evidence="2" key="1">
    <citation type="submission" date="2022-07" db="EMBL/GenBank/DDBJ databases">
        <title>Genome analysis of Parmales, a sister group of diatoms, reveals the evolutionary specialization of diatoms from phago-mixotrophs to photoautotrophs.</title>
        <authorList>
            <person name="Ban H."/>
            <person name="Sato S."/>
            <person name="Yoshikawa S."/>
            <person name="Kazumasa Y."/>
            <person name="Nakamura Y."/>
            <person name="Ichinomiya M."/>
            <person name="Saitoh K."/>
            <person name="Sato N."/>
            <person name="Blanc-Mathieu R."/>
            <person name="Endo H."/>
            <person name="Kuwata A."/>
            <person name="Ogata H."/>
        </authorList>
    </citation>
    <scope>NUCLEOTIDE SEQUENCE</scope>
</reference>
<evidence type="ECO:0000256" key="1">
    <source>
        <dbReference type="SAM" id="MobiDB-lite"/>
    </source>
</evidence>
<feature type="compositionally biased region" description="Basic residues" evidence="1">
    <location>
        <begin position="286"/>
        <end position="299"/>
    </location>
</feature>
<comment type="caution">
    <text evidence="2">The sequence shown here is derived from an EMBL/GenBank/DDBJ whole genome shotgun (WGS) entry which is preliminary data.</text>
</comment>
<evidence type="ECO:0000313" key="3">
    <source>
        <dbReference type="Proteomes" id="UP001165082"/>
    </source>
</evidence>
<gene>
    <name evidence="2" type="ORF">TrRE_jg8073</name>
</gene>
<dbReference type="InterPro" id="IPR037027">
    <property type="entry name" value="YqgF/RNaseH-like_dom_sf"/>
</dbReference>
<dbReference type="Gene3D" id="3.30.420.140">
    <property type="entry name" value="YqgF/RNase H-like domain"/>
    <property type="match status" value="1"/>
</dbReference>
<dbReference type="SUPFAM" id="SSF53098">
    <property type="entry name" value="Ribonuclease H-like"/>
    <property type="match status" value="1"/>
</dbReference>
<keyword evidence="3" id="KW-1185">Reference proteome</keyword>
<name>A0A9W7A032_9STRA</name>
<evidence type="ECO:0000313" key="2">
    <source>
        <dbReference type="EMBL" id="GMH59619.1"/>
    </source>
</evidence>
<feature type="region of interest" description="Disordered" evidence="1">
    <location>
        <begin position="229"/>
        <end position="299"/>
    </location>
</feature>